<dbReference type="Gene3D" id="3.40.50.11540">
    <property type="entry name" value="NADH-ubiquinone oxidoreductase 51kDa subunit"/>
    <property type="match status" value="1"/>
</dbReference>
<evidence type="ECO:0000256" key="8">
    <source>
        <dbReference type="ARBA" id="ARBA00023014"/>
    </source>
</evidence>
<dbReference type="STRING" id="1125411.W908_08060"/>
<comment type="cofactor">
    <cofactor evidence="1">
        <name>FMN</name>
        <dbReference type="ChEBI" id="CHEBI:58210"/>
    </cofactor>
</comment>
<dbReference type="EMBL" id="CP006911">
    <property type="protein sequence ID" value="ALE02476.1"/>
    <property type="molecule type" value="Genomic_DNA"/>
</dbReference>
<dbReference type="GO" id="GO:0008137">
    <property type="term" value="F:NADH dehydrogenase (ubiquinone) activity"/>
    <property type="evidence" value="ECO:0007669"/>
    <property type="project" value="InterPro"/>
</dbReference>
<reference evidence="12 13" key="1">
    <citation type="journal article" date="2015" name="Genome Announc.">
        <title>Genome Sequence of 'Candidatus Thioglobus singularis' Strain PS1, a Mixotroph from the SUP05 Clade of Marine Gammaproteobacteria.</title>
        <authorList>
            <person name="Marshall K.T."/>
            <person name="Morris R.M."/>
        </authorList>
    </citation>
    <scope>NUCLEOTIDE SEQUENCE [LARGE SCALE GENOMIC DNA]</scope>
    <source>
        <strain evidence="12 13">PS1</strain>
    </source>
</reference>
<dbReference type="InterPro" id="IPR011538">
    <property type="entry name" value="Nuo51_FMN-bd"/>
</dbReference>
<dbReference type="Proteomes" id="UP000068905">
    <property type="component" value="Chromosome"/>
</dbReference>
<comment type="cofactor">
    <cofactor evidence="2">
        <name>[4Fe-4S] cluster</name>
        <dbReference type="ChEBI" id="CHEBI:49883"/>
    </cofactor>
</comment>
<gene>
    <name evidence="12" type="ORF">W908_08060</name>
</gene>
<dbReference type="KEGG" id="tsn:W908_08060"/>
<dbReference type="InterPro" id="IPR037225">
    <property type="entry name" value="Nuo51_FMN-bd_sf"/>
</dbReference>
<evidence type="ECO:0000256" key="4">
    <source>
        <dbReference type="ARBA" id="ARBA00019901"/>
    </source>
</evidence>
<keyword evidence="13" id="KW-1185">Reference proteome</keyword>
<evidence type="ECO:0000256" key="1">
    <source>
        <dbReference type="ARBA" id="ARBA00001917"/>
    </source>
</evidence>
<dbReference type="SUPFAM" id="SSF142019">
    <property type="entry name" value="Nqo1 FMN-binding domain-like"/>
    <property type="match status" value="1"/>
</dbReference>
<evidence type="ECO:0000256" key="10">
    <source>
        <dbReference type="ARBA" id="ARBA00032787"/>
    </source>
</evidence>
<dbReference type="GO" id="GO:0010181">
    <property type="term" value="F:FMN binding"/>
    <property type="evidence" value="ECO:0007669"/>
    <property type="project" value="InterPro"/>
</dbReference>
<dbReference type="Gene3D" id="3.10.20.600">
    <property type="match status" value="1"/>
</dbReference>
<dbReference type="Pfam" id="PF10589">
    <property type="entry name" value="NADH_4Fe-4S"/>
    <property type="match status" value="1"/>
</dbReference>
<dbReference type="SUPFAM" id="SSF52833">
    <property type="entry name" value="Thioredoxin-like"/>
    <property type="match status" value="1"/>
</dbReference>
<dbReference type="Gene3D" id="1.20.1440.230">
    <property type="entry name" value="NADH-ubiquinone oxidoreductase 51kDa subunit, iron-sulphur binding domain"/>
    <property type="match status" value="1"/>
</dbReference>
<evidence type="ECO:0000313" key="12">
    <source>
        <dbReference type="EMBL" id="ALE02476.1"/>
    </source>
</evidence>
<dbReference type="PANTHER" id="PTHR43578">
    <property type="entry name" value="NADH-QUINONE OXIDOREDUCTASE SUBUNIT F"/>
    <property type="match status" value="1"/>
</dbReference>
<dbReference type="PATRIC" id="fig|1125411.7.peg.1585"/>
<dbReference type="PANTHER" id="PTHR43578:SF3">
    <property type="entry name" value="NADH-QUINONE OXIDOREDUCTASE SUBUNIT F"/>
    <property type="match status" value="1"/>
</dbReference>
<dbReference type="SMART" id="SM00928">
    <property type="entry name" value="NADH_4Fe-4S"/>
    <property type="match status" value="1"/>
</dbReference>
<organism evidence="12 13">
    <name type="scientific">Candidatus Pseudothioglobus singularis PS1</name>
    <dbReference type="NCBI Taxonomy" id="1125411"/>
    <lineage>
        <taxon>Bacteria</taxon>
        <taxon>Pseudomonadati</taxon>
        <taxon>Pseudomonadota</taxon>
        <taxon>Gammaproteobacteria</taxon>
        <taxon>Candidatus Pseudothioglobaceae</taxon>
        <taxon>Candidatus Pseudothioglobus</taxon>
    </lineage>
</organism>
<evidence type="ECO:0000256" key="2">
    <source>
        <dbReference type="ARBA" id="ARBA00001966"/>
    </source>
</evidence>
<dbReference type="SUPFAM" id="SSF140490">
    <property type="entry name" value="Nqo1C-terminal domain-like"/>
    <property type="match status" value="1"/>
</dbReference>
<evidence type="ECO:0000259" key="11">
    <source>
        <dbReference type="SMART" id="SM00928"/>
    </source>
</evidence>
<sequence>MSRNISLLSGKKDDKNSLFGKISVSPNDTSDAQLAGEYNLGVSTIHSTKSFYDFLNEDFKNKKAYVCTGSACMCRGTQEDVTQKLKNKLGEDSVGEMICLGRCYENSAFYYDGENYSGDDINQLDNILAGKHKSLPYTMKSYSETSFLVENEVFSSFEDFKELLQNCFETDKDELINTLKDSGLRGRGGAGFPTGMKWEFCKAQEAKAKYVVCNADEGDPGAYSDRYLLEEQALKVLFGMVVCGYIIGSKQGFMYIRGEYPESIDITNEALAKLRELGLLGENILGSGFDFDMNVVEGQGAYICGEETALIASIEGRRAEVDVRPPFPVVEGLYKKPTVVNNVESLAAVAAILKNGSKSYKSIGNGRSLGTKLISLDGFFNNPGLYEVDLGTSLEFIIDEIGGGFNADIKAIQIGGPLGGIVPVDKLKSLKLDFEVFAEAGFLLGHASFVCIPKSFSAVEYAKHLFAFTAHESCGKCFPCRLGSTRGKEMLGSAIDNNQKFSEELIYDLLETMEVGSLCALGGGLPLAIKNLLEHCSDEFKPLMEK</sequence>
<keyword evidence="5" id="KW-0004">4Fe-4S</keyword>
<keyword evidence="6" id="KW-0479">Metal-binding</keyword>
<dbReference type="RefSeq" id="WP_053820651.1">
    <property type="nucleotide sequence ID" value="NZ_CP006911.1"/>
</dbReference>
<dbReference type="AlphaFoldDB" id="A0A0M4L6G4"/>
<protein>
    <recommendedName>
        <fullName evidence="4">NADH-quinone oxidoreductase subunit F</fullName>
    </recommendedName>
    <alternativeName>
        <fullName evidence="9">NADH dehydrogenase I subunit F</fullName>
    </alternativeName>
    <alternativeName>
        <fullName evidence="10">NDH-1 subunit F</fullName>
    </alternativeName>
</protein>
<evidence type="ECO:0000256" key="9">
    <source>
        <dbReference type="ARBA" id="ARBA00031578"/>
    </source>
</evidence>
<evidence type="ECO:0000256" key="3">
    <source>
        <dbReference type="ARBA" id="ARBA00007523"/>
    </source>
</evidence>
<dbReference type="InterPro" id="IPR001949">
    <property type="entry name" value="NADH-UbQ_OxRdtase_51kDa_CS"/>
</dbReference>
<evidence type="ECO:0000256" key="7">
    <source>
        <dbReference type="ARBA" id="ARBA00023004"/>
    </source>
</evidence>
<dbReference type="GO" id="GO:0046872">
    <property type="term" value="F:metal ion binding"/>
    <property type="evidence" value="ECO:0007669"/>
    <property type="project" value="UniProtKB-KW"/>
</dbReference>
<keyword evidence="8" id="KW-0411">Iron-sulfur</keyword>
<dbReference type="FunFam" id="3.40.50.11540:FF:000001">
    <property type="entry name" value="NADH dehydrogenase [ubiquinone] flavoprotein 1, mitochondrial"/>
    <property type="match status" value="1"/>
</dbReference>
<dbReference type="GO" id="GO:0051539">
    <property type="term" value="F:4 iron, 4 sulfur cluster binding"/>
    <property type="evidence" value="ECO:0007669"/>
    <property type="project" value="UniProtKB-KW"/>
</dbReference>
<dbReference type="InterPro" id="IPR037207">
    <property type="entry name" value="Nuop51_4Fe4S-bd_sf"/>
</dbReference>
<accession>A0A0M4L6G4</accession>
<dbReference type="Pfam" id="PF01512">
    <property type="entry name" value="Complex1_51K"/>
    <property type="match status" value="1"/>
</dbReference>
<proteinExistence type="inferred from homology"/>
<dbReference type="SUPFAM" id="SSF142984">
    <property type="entry name" value="Nqo1 middle domain-like"/>
    <property type="match status" value="1"/>
</dbReference>
<evidence type="ECO:0000313" key="13">
    <source>
        <dbReference type="Proteomes" id="UP000068905"/>
    </source>
</evidence>
<evidence type="ECO:0000256" key="5">
    <source>
        <dbReference type="ARBA" id="ARBA00022485"/>
    </source>
</evidence>
<dbReference type="OrthoDB" id="9805533at2"/>
<dbReference type="InterPro" id="IPR036249">
    <property type="entry name" value="Thioredoxin-like_sf"/>
</dbReference>
<name>A0A0M4L6G4_9GAMM</name>
<feature type="domain" description="NADH-ubiquinone oxidoreductase 51kDa subunit iron-sulphur binding" evidence="11">
    <location>
        <begin position="459"/>
        <end position="504"/>
    </location>
</feature>
<dbReference type="InterPro" id="IPR019575">
    <property type="entry name" value="Nuop51_4Fe4S-bd"/>
</dbReference>
<comment type="similarity">
    <text evidence="3">Belongs to the complex I 51 kDa subunit family.</text>
</comment>
<dbReference type="CDD" id="cd02980">
    <property type="entry name" value="TRX_Fd_family"/>
    <property type="match status" value="1"/>
</dbReference>
<dbReference type="PROSITE" id="PS00645">
    <property type="entry name" value="COMPLEX1_51K_2"/>
    <property type="match status" value="1"/>
</dbReference>
<evidence type="ECO:0000256" key="6">
    <source>
        <dbReference type="ARBA" id="ARBA00022723"/>
    </source>
</evidence>
<keyword evidence="7" id="KW-0408">Iron</keyword>